<feature type="domain" description="Sigma-54 factor interaction" evidence="9">
    <location>
        <begin position="233"/>
        <end position="463"/>
    </location>
</feature>
<evidence type="ECO:0000256" key="4">
    <source>
        <dbReference type="ARBA" id="ARBA00023015"/>
    </source>
</evidence>
<evidence type="ECO:0000256" key="6">
    <source>
        <dbReference type="ARBA" id="ARBA00023159"/>
    </source>
</evidence>
<evidence type="ECO:0000259" key="9">
    <source>
        <dbReference type="PROSITE" id="PS50045"/>
    </source>
</evidence>
<sequence length="549" mass="61067">MEAESGVVEGLAVLKSDGSVLYSTGLAGDQRVRSLMADKAWMASARHHRLQSLTLDRRSYSVLVTPMRGAELIVFSALTGQAVLEFLGSVDFAYDILEHLLTDPFDAMTVVDGEARVAYVSPVHERFFGLSRGEANGRPVREVIENTRLDKIVATGLPEVGEIQHMRGSERVVSRVPIRRDGRIVGAVGRVMFKGPQQVEALARRVNALENEVRFYKREAAALRTRSYGLDELIGESPAMQRLKSELTKIAPLSIPVLIHGESGTGKELVAHALHRLSPRRDATHVMVNAAALPATLVESELFGYEPGAFTGADRKGRKGKFEQAAGGTIFLDEIGDMPMEVQAKLLRVLQDHMVERIGGDRPYQVDFRLVTATNRNLQDLVGQGQFRLDLYYRISPISIEVPPLRRRIDDIPQLVAHFLKEVAGRHGYPVPEVEESALAYLMEQAWPGNIRQLRHEVERAFVFAENGRISADTFVGHSDSFVPPVVPPEERGLLPRRGESLKSNLGRVEAELVREALVRHKGNKKRVAEELGISRSYLYKLLDEGMRL</sequence>
<dbReference type="SMART" id="SM00382">
    <property type="entry name" value="AAA"/>
    <property type="match status" value="1"/>
</dbReference>
<dbReference type="InterPro" id="IPR000014">
    <property type="entry name" value="PAS"/>
</dbReference>
<dbReference type="PROSITE" id="PS00676">
    <property type="entry name" value="SIGMA54_INTERACT_2"/>
    <property type="match status" value="1"/>
</dbReference>
<keyword evidence="7" id="KW-0804">Transcription</keyword>
<evidence type="ECO:0000256" key="8">
    <source>
        <dbReference type="SAM" id="Coils"/>
    </source>
</evidence>
<dbReference type="InterPro" id="IPR013767">
    <property type="entry name" value="PAS_fold"/>
</dbReference>
<protein>
    <submittedName>
        <fullName evidence="11">PAS domain S-box-containing protein</fullName>
    </submittedName>
</protein>
<dbReference type="GO" id="GO:0006355">
    <property type="term" value="P:regulation of DNA-templated transcription"/>
    <property type="evidence" value="ECO:0007669"/>
    <property type="project" value="InterPro"/>
</dbReference>
<dbReference type="PROSITE" id="PS00688">
    <property type="entry name" value="SIGMA54_INTERACT_3"/>
    <property type="match status" value="1"/>
</dbReference>
<dbReference type="PANTHER" id="PTHR32071">
    <property type="entry name" value="TRANSCRIPTIONAL REGULATORY PROTEIN"/>
    <property type="match status" value="1"/>
</dbReference>
<name>A0A4R3M1Z6_9HYPH</name>
<evidence type="ECO:0000256" key="5">
    <source>
        <dbReference type="ARBA" id="ARBA00023125"/>
    </source>
</evidence>
<dbReference type="PROSITE" id="PS50112">
    <property type="entry name" value="PAS"/>
    <property type="match status" value="1"/>
</dbReference>
<dbReference type="OrthoDB" id="9802388at2"/>
<dbReference type="InterPro" id="IPR027417">
    <property type="entry name" value="P-loop_NTPase"/>
</dbReference>
<evidence type="ECO:0000256" key="3">
    <source>
        <dbReference type="ARBA" id="ARBA00023012"/>
    </source>
</evidence>
<dbReference type="SUPFAM" id="SSF55785">
    <property type="entry name" value="PYP-like sensor domain (PAS domain)"/>
    <property type="match status" value="1"/>
</dbReference>
<evidence type="ECO:0000256" key="1">
    <source>
        <dbReference type="ARBA" id="ARBA00022741"/>
    </source>
</evidence>
<keyword evidence="8" id="KW-0175">Coiled coil</keyword>
<feature type="coiled-coil region" evidence="8">
    <location>
        <begin position="199"/>
        <end position="226"/>
    </location>
</feature>
<dbReference type="InterPro" id="IPR002078">
    <property type="entry name" value="Sigma_54_int"/>
</dbReference>
<gene>
    <name evidence="11" type="ORF">EDC64_103323</name>
</gene>
<dbReference type="Gene3D" id="1.10.10.60">
    <property type="entry name" value="Homeodomain-like"/>
    <property type="match status" value="1"/>
</dbReference>
<dbReference type="Proteomes" id="UP000294664">
    <property type="component" value="Unassembled WGS sequence"/>
</dbReference>
<keyword evidence="3" id="KW-0902">Two-component regulatory system</keyword>
<dbReference type="Pfam" id="PF25601">
    <property type="entry name" value="AAA_lid_14"/>
    <property type="match status" value="1"/>
</dbReference>
<dbReference type="InterPro" id="IPR025944">
    <property type="entry name" value="Sigma_54_int_dom_CS"/>
</dbReference>
<dbReference type="InterPro" id="IPR003593">
    <property type="entry name" value="AAA+_ATPase"/>
</dbReference>
<keyword evidence="4" id="KW-0805">Transcription regulation</keyword>
<feature type="domain" description="PAS" evidence="10">
    <location>
        <begin position="93"/>
        <end position="144"/>
    </location>
</feature>
<evidence type="ECO:0000256" key="7">
    <source>
        <dbReference type="ARBA" id="ARBA00023163"/>
    </source>
</evidence>
<evidence type="ECO:0000256" key="2">
    <source>
        <dbReference type="ARBA" id="ARBA00022840"/>
    </source>
</evidence>
<keyword evidence="6" id="KW-0010">Activator</keyword>
<dbReference type="InterPro" id="IPR058031">
    <property type="entry name" value="AAA_lid_NorR"/>
</dbReference>
<dbReference type="PANTHER" id="PTHR32071:SF57">
    <property type="entry name" value="C4-DICARBOXYLATE TRANSPORT TRANSCRIPTIONAL REGULATORY PROTEIN DCTD"/>
    <property type="match status" value="1"/>
</dbReference>
<evidence type="ECO:0000259" key="10">
    <source>
        <dbReference type="PROSITE" id="PS50112"/>
    </source>
</evidence>
<dbReference type="Gene3D" id="3.30.450.20">
    <property type="entry name" value="PAS domain"/>
    <property type="match status" value="1"/>
</dbReference>
<dbReference type="RefSeq" id="WP_132030728.1">
    <property type="nucleotide sequence ID" value="NZ_SMAI01000003.1"/>
</dbReference>
<dbReference type="PROSITE" id="PS50045">
    <property type="entry name" value="SIGMA54_INTERACT_4"/>
    <property type="match status" value="1"/>
</dbReference>
<dbReference type="InterPro" id="IPR009057">
    <property type="entry name" value="Homeodomain-like_sf"/>
</dbReference>
<dbReference type="SUPFAM" id="SSF52540">
    <property type="entry name" value="P-loop containing nucleoside triphosphate hydrolases"/>
    <property type="match status" value="1"/>
</dbReference>
<dbReference type="GO" id="GO:0000160">
    <property type="term" value="P:phosphorelay signal transduction system"/>
    <property type="evidence" value="ECO:0007669"/>
    <property type="project" value="UniProtKB-KW"/>
</dbReference>
<dbReference type="EMBL" id="SMAI01000003">
    <property type="protein sequence ID" value="TCT06219.1"/>
    <property type="molecule type" value="Genomic_DNA"/>
</dbReference>
<dbReference type="SUPFAM" id="SSF46689">
    <property type="entry name" value="Homeodomain-like"/>
    <property type="match status" value="1"/>
</dbReference>
<keyword evidence="12" id="KW-1185">Reference proteome</keyword>
<dbReference type="InterPro" id="IPR025662">
    <property type="entry name" value="Sigma_54_int_dom_ATP-bd_1"/>
</dbReference>
<dbReference type="Gene3D" id="1.10.8.60">
    <property type="match status" value="1"/>
</dbReference>
<keyword evidence="5" id="KW-0238">DNA-binding</keyword>
<evidence type="ECO:0000313" key="11">
    <source>
        <dbReference type="EMBL" id="TCT06219.1"/>
    </source>
</evidence>
<dbReference type="NCBIfam" id="TIGR00229">
    <property type="entry name" value="sensory_box"/>
    <property type="match status" value="1"/>
</dbReference>
<keyword evidence="1" id="KW-0547">Nucleotide-binding</keyword>
<proteinExistence type="predicted"/>
<dbReference type="FunFam" id="3.40.50.300:FF:000006">
    <property type="entry name" value="DNA-binding transcriptional regulator NtrC"/>
    <property type="match status" value="1"/>
</dbReference>
<dbReference type="Pfam" id="PF00158">
    <property type="entry name" value="Sigma54_activat"/>
    <property type="match status" value="1"/>
</dbReference>
<dbReference type="GO" id="GO:0043565">
    <property type="term" value="F:sequence-specific DNA binding"/>
    <property type="evidence" value="ECO:0007669"/>
    <property type="project" value="InterPro"/>
</dbReference>
<dbReference type="GO" id="GO:0005524">
    <property type="term" value="F:ATP binding"/>
    <property type="evidence" value="ECO:0007669"/>
    <property type="project" value="UniProtKB-KW"/>
</dbReference>
<dbReference type="CDD" id="cd00009">
    <property type="entry name" value="AAA"/>
    <property type="match status" value="1"/>
</dbReference>
<dbReference type="InterPro" id="IPR002197">
    <property type="entry name" value="HTH_Fis"/>
</dbReference>
<dbReference type="Pfam" id="PF02954">
    <property type="entry name" value="HTH_8"/>
    <property type="match status" value="1"/>
</dbReference>
<keyword evidence="2" id="KW-0067">ATP-binding</keyword>
<dbReference type="Gene3D" id="3.40.50.300">
    <property type="entry name" value="P-loop containing nucleotide triphosphate hydrolases"/>
    <property type="match status" value="1"/>
</dbReference>
<dbReference type="AlphaFoldDB" id="A0A4R3M1Z6"/>
<reference evidence="11 12" key="1">
    <citation type="submission" date="2019-03" db="EMBL/GenBank/DDBJ databases">
        <title>Genomic Encyclopedia of Type Strains, Phase IV (KMG-IV): sequencing the most valuable type-strain genomes for metagenomic binning, comparative biology and taxonomic classification.</title>
        <authorList>
            <person name="Goeker M."/>
        </authorList>
    </citation>
    <scope>NUCLEOTIDE SEQUENCE [LARGE SCALE GENOMIC DNA]</scope>
    <source>
        <strain evidence="11 12">DSM 9035</strain>
    </source>
</reference>
<dbReference type="InterPro" id="IPR035965">
    <property type="entry name" value="PAS-like_dom_sf"/>
</dbReference>
<comment type="caution">
    <text evidence="11">The sequence shown here is derived from an EMBL/GenBank/DDBJ whole genome shotgun (WGS) entry which is preliminary data.</text>
</comment>
<dbReference type="InterPro" id="IPR025943">
    <property type="entry name" value="Sigma_54_int_dom_ATP-bd_2"/>
</dbReference>
<evidence type="ECO:0000313" key="12">
    <source>
        <dbReference type="Proteomes" id="UP000294664"/>
    </source>
</evidence>
<dbReference type="PROSITE" id="PS00675">
    <property type="entry name" value="SIGMA54_INTERACT_1"/>
    <property type="match status" value="1"/>
</dbReference>
<organism evidence="11 12">
    <name type="scientific">Aquabacter spiritensis</name>
    <dbReference type="NCBI Taxonomy" id="933073"/>
    <lineage>
        <taxon>Bacteria</taxon>
        <taxon>Pseudomonadati</taxon>
        <taxon>Pseudomonadota</taxon>
        <taxon>Alphaproteobacteria</taxon>
        <taxon>Hyphomicrobiales</taxon>
        <taxon>Xanthobacteraceae</taxon>
        <taxon>Aquabacter</taxon>
    </lineage>
</organism>
<accession>A0A4R3M1Z6</accession>
<dbReference type="Pfam" id="PF00989">
    <property type="entry name" value="PAS"/>
    <property type="match status" value="1"/>
</dbReference>